<dbReference type="STRING" id="113226.A0A139H653"/>
<feature type="compositionally biased region" description="Polar residues" evidence="2">
    <location>
        <begin position="402"/>
        <end position="411"/>
    </location>
</feature>
<sequence>MAFENLSFDQLVAGTGRITWSENSLRVIYCFCAKKQISGHNLPSVEELAELLNLLHAPSSDPDAFQNVALVESKDATGQWTCLWLGWSKRWYKNVDWNGDISIPNDVTSSESRPREAVGQRHAMGTTSLLKALVKHQAQVIKNKKPVSGGSAEVQHDNGAQIAAENNAQILSLQVDKEALEKLNSDLKDKSAATISHLNNQITALKDHLNEPNSALDAEIVALKKQIMLDQAKAKTNLDRVAAEIANYKADKHMLAISMEAKDQQIETYNNEVAGYMAEKRVLTASIKAKDRQIETQQKQVQSLGSDVNALTVQISRLQAQLEQVSAGQYGPPGVPVEHIRLENAYNDNYPNITGIAKQAGDYFPENISPTSTASTVTSPAAPARVPSNMLAGYANLGMFSPTPQTPTRAPSVQPKINKHPVPQPKFADHFSYPNKLPTPSVVSDGDAWDAL</sequence>
<evidence type="ECO:0000256" key="2">
    <source>
        <dbReference type="SAM" id="MobiDB-lite"/>
    </source>
</evidence>
<evidence type="ECO:0000256" key="1">
    <source>
        <dbReference type="SAM" id="Coils"/>
    </source>
</evidence>
<organism evidence="3 4">
    <name type="scientific">Pseudocercospora musae</name>
    <dbReference type="NCBI Taxonomy" id="113226"/>
    <lineage>
        <taxon>Eukaryota</taxon>
        <taxon>Fungi</taxon>
        <taxon>Dikarya</taxon>
        <taxon>Ascomycota</taxon>
        <taxon>Pezizomycotina</taxon>
        <taxon>Dothideomycetes</taxon>
        <taxon>Dothideomycetidae</taxon>
        <taxon>Mycosphaerellales</taxon>
        <taxon>Mycosphaerellaceae</taxon>
        <taxon>Pseudocercospora</taxon>
    </lineage>
</organism>
<reference evidence="3 4" key="1">
    <citation type="submission" date="2015-07" db="EMBL/GenBank/DDBJ databases">
        <title>Comparative genomics of the Sigatoka disease complex on banana suggests a link between parallel evolutionary changes in Pseudocercospora fijiensis and Pseudocercospora eumusae and increased virulence on the banana host.</title>
        <authorList>
            <person name="Chang T.-C."/>
            <person name="Salvucci A."/>
            <person name="Crous P.W."/>
            <person name="Stergiopoulos I."/>
        </authorList>
    </citation>
    <scope>NUCLEOTIDE SEQUENCE [LARGE SCALE GENOMIC DNA]</scope>
    <source>
        <strain evidence="3 4">CBS 116634</strain>
    </source>
</reference>
<dbReference type="OrthoDB" id="3644845at2759"/>
<comment type="caution">
    <text evidence="3">The sequence shown here is derived from an EMBL/GenBank/DDBJ whole genome shotgun (WGS) entry which is preliminary data.</text>
</comment>
<name>A0A139H653_9PEZI</name>
<accession>A0A139H653</accession>
<keyword evidence="4" id="KW-1185">Reference proteome</keyword>
<dbReference type="AlphaFoldDB" id="A0A139H653"/>
<dbReference type="EMBL" id="LFZO01000763">
    <property type="protein sequence ID" value="KXS97955.1"/>
    <property type="molecule type" value="Genomic_DNA"/>
</dbReference>
<evidence type="ECO:0000313" key="3">
    <source>
        <dbReference type="EMBL" id="KXS97955.1"/>
    </source>
</evidence>
<evidence type="ECO:0000313" key="4">
    <source>
        <dbReference type="Proteomes" id="UP000073492"/>
    </source>
</evidence>
<protein>
    <submittedName>
        <fullName evidence="3">Uncharacterized protein</fullName>
    </submittedName>
</protein>
<dbReference type="Proteomes" id="UP000073492">
    <property type="component" value="Unassembled WGS sequence"/>
</dbReference>
<proteinExistence type="predicted"/>
<feature type="region of interest" description="Disordered" evidence="2">
    <location>
        <begin position="401"/>
        <end position="452"/>
    </location>
</feature>
<gene>
    <name evidence="3" type="ORF">AC579_10319</name>
</gene>
<feature type="coiled-coil region" evidence="1">
    <location>
        <begin position="231"/>
        <end position="279"/>
    </location>
</feature>
<keyword evidence="1" id="KW-0175">Coiled coil</keyword>